<dbReference type="EMBL" id="ODYU01001774">
    <property type="protein sequence ID" value="SOQ38444.1"/>
    <property type="molecule type" value="Genomic_DNA"/>
</dbReference>
<organism evidence="1">
    <name type="scientific">Spodoptera frugiperda</name>
    <name type="common">Fall armyworm</name>
    <dbReference type="NCBI Taxonomy" id="7108"/>
    <lineage>
        <taxon>Eukaryota</taxon>
        <taxon>Metazoa</taxon>
        <taxon>Ecdysozoa</taxon>
        <taxon>Arthropoda</taxon>
        <taxon>Hexapoda</taxon>
        <taxon>Insecta</taxon>
        <taxon>Pterygota</taxon>
        <taxon>Neoptera</taxon>
        <taxon>Endopterygota</taxon>
        <taxon>Lepidoptera</taxon>
        <taxon>Glossata</taxon>
        <taxon>Ditrysia</taxon>
        <taxon>Noctuoidea</taxon>
        <taxon>Noctuidae</taxon>
        <taxon>Amphipyrinae</taxon>
        <taxon>Spodoptera</taxon>
    </lineage>
</organism>
<sequence>MYRACVYKHTISYTHDTQAQNYNLRITQSVAPCGNLTCYALRCYLATASTVQSSHVGVSLLPYTGHNYKLRATTEKFSKNRKNPVILGMSLLPYTEHNYRLRATEKFSINRKTPRNIIPDSGIEPETPCPAVTISTSRPTSNTQTRNKNLWITPRVTSSVNLTRYTLRGSQLPSHRTKRAAHVIGGEPIAIYWAQFQTPCYY</sequence>
<name>A0A2H1VDV0_SPOFR</name>
<gene>
    <name evidence="1" type="ORF">SFRICE_013870</name>
</gene>
<evidence type="ECO:0000313" key="1">
    <source>
        <dbReference type="EMBL" id="SOQ38444.1"/>
    </source>
</evidence>
<dbReference type="AlphaFoldDB" id="A0A2H1VDV0"/>
<proteinExistence type="predicted"/>
<reference evidence="1" key="1">
    <citation type="submission" date="2016-07" db="EMBL/GenBank/DDBJ databases">
        <authorList>
            <person name="Bretaudeau A."/>
        </authorList>
    </citation>
    <scope>NUCLEOTIDE SEQUENCE</scope>
    <source>
        <strain evidence="1">Rice</strain>
        <tissue evidence="1">Whole body</tissue>
    </source>
</reference>
<protein>
    <submittedName>
        <fullName evidence="1">SFRICE_013870</fullName>
    </submittedName>
</protein>
<accession>A0A2H1VDV0</accession>